<evidence type="ECO:0000256" key="1">
    <source>
        <dbReference type="SAM" id="MobiDB-lite"/>
    </source>
</evidence>
<feature type="compositionally biased region" description="Basic residues" evidence="1">
    <location>
        <begin position="188"/>
        <end position="208"/>
    </location>
</feature>
<proteinExistence type="predicted"/>
<reference evidence="3" key="2">
    <citation type="submission" date="2010-04" db="EMBL/GenBank/DDBJ databases">
        <authorList>
            <person name="Buell R."/>
            <person name="Hamilton J."/>
            <person name="Hostetler J."/>
        </authorList>
    </citation>
    <scope>NUCLEOTIDE SEQUENCE [LARGE SCALE GENOMIC DNA]</scope>
    <source>
        <strain evidence="3">DAOM:BR144</strain>
    </source>
</reference>
<sequence length="208" mass="23614">VPSQSIRSQTKRIATWTESSRRRTLETKAHVHSMTRTRQSKNHPSHQGDFVENGFWMDAIKTHCYVTYATKDAAIKMRESLDEVKWPPESGIALSAAFSEVTAMEIMANGGDRRPNLKRKASSELQKATARTPVSIDAFFLKTETKPVLYYLPLTDEQVRQRKAQQKSGDVNGAARREKGSANLPATRKNRNKNARSNYRRVQRHGSK</sequence>
<dbReference type="HOGENOM" id="CLU_1323947_0_0_1"/>
<dbReference type="GO" id="GO:0071011">
    <property type="term" value="C:precatalytic spliceosome"/>
    <property type="evidence" value="ECO:0007669"/>
    <property type="project" value="TreeGrafter"/>
</dbReference>
<dbReference type="Pfam" id="PF16294">
    <property type="entry name" value="RSB_motif"/>
    <property type="match status" value="1"/>
</dbReference>
<dbReference type="PANTHER" id="PTHR46589">
    <property type="entry name" value="APOPTOTIC CHROMATIN CONDENSATION INDUCER IN THE NUCLEUS"/>
    <property type="match status" value="1"/>
</dbReference>
<dbReference type="CDD" id="cd12432">
    <property type="entry name" value="RRM_ACINU"/>
    <property type="match status" value="1"/>
</dbReference>
<dbReference type="VEuPathDB" id="FungiDB:PYU1_G003372"/>
<dbReference type="EnsemblProtists" id="PYU1_T003382">
    <property type="protein sequence ID" value="PYU1_T003382"/>
    <property type="gene ID" value="PYU1_G003372"/>
</dbReference>
<dbReference type="PANTHER" id="PTHR46589:SF1">
    <property type="entry name" value="APOPTOTIC CHROMATIN CONDENSATION INDUCER IN THE NUCLEUS"/>
    <property type="match status" value="1"/>
</dbReference>
<reference evidence="2" key="3">
    <citation type="submission" date="2015-02" db="UniProtKB">
        <authorList>
            <consortium name="EnsemblProtists"/>
        </authorList>
    </citation>
    <scope>IDENTIFICATION</scope>
    <source>
        <strain evidence="2">DAOM BR144</strain>
    </source>
</reference>
<protein>
    <submittedName>
        <fullName evidence="2">Uncharacterized protein</fullName>
    </submittedName>
</protein>
<feature type="compositionally biased region" description="Basic and acidic residues" evidence="1">
    <location>
        <begin position="19"/>
        <end position="29"/>
    </location>
</feature>
<dbReference type="GO" id="GO:0061574">
    <property type="term" value="C:ASAP complex"/>
    <property type="evidence" value="ECO:0007669"/>
    <property type="project" value="TreeGrafter"/>
</dbReference>
<feature type="compositionally biased region" description="Basic residues" evidence="1">
    <location>
        <begin position="30"/>
        <end position="44"/>
    </location>
</feature>
<dbReference type="GO" id="GO:0003723">
    <property type="term" value="F:RNA binding"/>
    <property type="evidence" value="ECO:0007669"/>
    <property type="project" value="TreeGrafter"/>
</dbReference>
<dbReference type="AlphaFoldDB" id="K3WEJ1"/>
<dbReference type="GO" id="GO:0008380">
    <property type="term" value="P:RNA splicing"/>
    <property type="evidence" value="ECO:0007669"/>
    <property type="project" value="TreeGrafter"/>
</dbReference>
<dbReference type="EMBL" id="GL376603">
    <property type="status" value="NOT_ANNOTATED_CDS"/>
    <property type="molecule type" value="Genomic_DNA"/>
</dbReference>
<feature type="region of interest" description="Disordered" evidence="1">
    <location>
        <begin position="1"/>
        <end position="46"/>
    </location>
</feature>
<dbReference type="Proteomes" id="UP000019132">
    <property type="component" value="Unassembled WGS sequence"/>
</dbReference>
<feature type="region of interest" description="Disordered" evidence="1">
    <location>
        <begin position="162"/>
        <end position="208"/>
    </location>
</feature>
<dbReference type="InParanoid" id="K3WEJ1"/>
<reference evidence="3" key="1">
    <citation type="journal article" date="2010" name="Genome Biol.">
        <title>Genome sequence of the necrotrophic plant pathogen Pythium ultimum reveals original pathogenicity mechanisms and effector repertoire.</title>
        <authorList>
            <person name="Levesque C.A."/>
            <person name="Brouwer H."/>
            <person name="Cano L."/>
            <person name="Hamilton J.P."/>
            <person name="Holt C."/>
            <person name="Huitema E."/>
            <person name="Raffaele S."/>
            <person name="Robideau G.P."/>
            <person name="Thines M."/>
            <person name="Win J."/>
            <person name="Zerillo M.M."/>
            <person name="Beakes G.W."/>
            <person name="Boore J.L."/>
            <person name="Busam D."/>
            <person name="Dumas B."/>
            <person name="Ferriera S."/>
            <person name="Fuerstenberg S.I."/>
            <person name="Gachon C.M."/>
            <person name="Gaulin E."/>
            <person name="Govers F."/>
            <person name="Grenville-Briggs L."/>
            <person name="Horner N."/>
            <person name="Hostetler J."/>
            <person name="Jiang R.H."/>
            <person name="Johnson J."/>
            <person name="Krajaejun T."/>
            <person name="Lin H."/>
            <person name="Meijer H.J."/>
            <person name="Moore B."/>
            <person name="Morris P."/>
            <person name="Phuntmart V."/>
            <person name="Puiu D."/>
            <person name="Shetty J."/>
            <person name="Stajich J.E."/>
            <person name="Tripathy S."/>
            <person name="Wawra S."/>
            <person name="van West P."/>
            <person name="Whitty B.R."/>
            <person name="Coutinho P.M."/>
            <person name="Henrissat B."/>
            <person name="Martin F."/>
            <person name="Thomas P.D."/>
            <person name="Tyler B.M."/>
            <person name="De Vries R.P."/>
            <person name="Kamoun S."/>
            <person name="Yandell M."/>
            <person name="Tisserat N."/>
            <person name="Buell C.R."/>
        </authorList>
    </citation>
    <scope>NUCLEOTIDE SEQUENCE</scope>
    <source>
        <strain evidence="3">DAOM:BR144</strain>
    </source>
</reference>
<dbReference type="eggNOG" id="KOG2416">
    <property type="taxonomic scope" value="Eukaryota"/>
</dbReference>
<dbReference type="STRING" id="431595.K3WEJ1"/>
<dbReference type="InterPro" id="IPR052793">
    <property type="entry name" value="EJC-associated_protein"/>
</dbReference>
<feature type="compositionally biased region" description="Polar residues" evidence="1">
    <location>
        <begin position="1"/>
        <end position="18"/>
    </location>
</feature>
<name>K3WEJ1_GLOUD</name>
<evidence type="ECO:0000313" key="2">
    <source>
        <dbReference type="EnsemblProtists" id="PYU1_T003382"/>
    </source>
</evidence>
<accession>K3WEJ1</accession>
<keyword evidence="3" id="KW-1185">Reference proteome</keyword>
<organism evidence="2 3">
    <name type="scientific">Globisporangium ultimum (strain ATCC 200006 / CBS 805.95 / DAOM BR144)</name>
    <name type="common">Pythium ultimum</name>
    <dbReference type="NCBI Taxonomy" id="431595"/>
    <lineage>
        <taxon>Eukaryota</taxon>
        <taxon>Sar</taxon>
        <taxon>Stramenopiles</taxon>
        <taxon>Oomycota</taxon>
        <taxon>Peronosporomycetes</taxon>
        <taxon>Pythiales</taxon>
        <taxon>Pythiaceae</taxon>
        <taxon>Globisporangium</taxon>
    </lineage>
</organism>
<dbReference type="InterPro" id="IPR032552">
    <property type="entry name" value="RSB_motif"/>
</dbReference>
<dbReference type="InterPro" id="IPR034257">
    <property type="entry name" value="Acinus_RRM"/>
</dbReference>
<evidence type="ECO:0000313" key="3">
    <source>
        <dbReference type="Proteomes" id="UP000019132"/>
    </source>
</evidence>